<keyword evidence="3" id="KW-1185">Reference proteome</keyword>
<organism evidence="2 3">
    <name type="scientific">Endosaccharibacter trunci</name>
    <dbReference type="NCBI Taxonomy" id="2812733"/>
    <lineage>
        <taxon>Bacteria</taxon>
        <taxon>Pseudomonadati</taxon>
        <taxon>Pseudomonadota</taxon>
        <taxon>Alphaproteobacteria</taxon>
        <taxon>Acetobacterales</taxon>
        <taxon>Acetobacteraceae</taxon>
        <taxon>Endosaccharibacter</taxon>
    </lineage>
</organism>
<protein>
    <submittedName>
        <fullName evidence="2">Glycosyltransferase family 61 protein</fullName>
    </submittedName>
</protein>
<evidence type="ECO:0000313" key="2">
    <source>
        <dbReference type="EMBL" id="MCQ8276860.1"/>
    </source>
</evidence>
<dbReference type="RefSeq" id="WP_422862309.1">
    <property type="nucleotide sequence ID" value="NZ_JAMSKV010000001.1"/>
</dbReference>
<reference evidence="2 3" key="1">
    <citation type="submission" date="2022-06" db="EMBL/GenBank/DDBJ databases">
        <title>Endosaccharibacter gen. nov., sp. nov., endophytic bacteria isolated from sugarcane.</title>
        <authorList>
            <person name="Pitiwittayakul N."/>
            <person name="Yukphan P."/>
            <person name="Charoenyingcharoen P."/>
            <person name="Tanasupawat S."/>
        </authorList>
    </citation>
    <scope>NUCLEOTIDE SEQUENCE [LARGE SCALE GENOMIC DNA]</scope>
    <source>
        <strain evidence="2 3">KSS8</strain>
    </source>
</reference>
<evidence type="ECO:0000313" key="3">
    <source>
        <dbReference type="Proteomes" id="UP001524587"/>
    </source>
</evidence>
<sequence length="377" mass="41931">MTLHVPYVGVDEASPPGATGGFLPVAASAAPAPPAPFWLLGEEGWRRECLPAAPPIGPLGLRRLSDVSLCGSGYLFSGERFVLENAHTSRIGLQWLQNPHFPDNPFTTPPPIDIPVQRTGLIVFGPGFPIWGHFLLDFLPRIALARLALGERFRALAIPVPSDAPDWYRPALDRLCGVGDDQLVPYDRHRERLRFDEAWLPDFAHDGEHVLHPFANDLFAQFVPERPAPAGRRLCLSRRRFERETRSLWRVFENREAFERMAIRRGYEIVCPEDLPLDEQIALFADATHLVGEFGSGMHNAVFCRPGMRVGCFPFSNALQCHIAAAGRQQLAIVDRGDRRTDGRGVVFYGVAEDDLEQLFDRLDDPAPEGGPFSVGS</sequence>
<feature type="domain" description="Glycosyltransferase 61 catalytic" evidence="1">
    <location>
        <begin position="131"/>
        <end position="310"/>
    </location>
</feature>
<name>A0ABT1W1W2_9PROT</name>
<dbReference type="EMBL" id="JAMSKV010000001">
    <property type="protein sequence ID" value="MCQ8276860.1"/>
    <property type="molecule type" value="Genomic_DNA"/>
</dbReference>
<proteinExistence type="predicted"/>
<dbReference type="Proteomes" id="UP001524587">
    <property type="component" value="Unassembled WGS sequence"/>
</dbReference>
<dbReference type="InterPro" id="IPR049625">
    <property type="entry name" value="Glyco_transf_61_cat"/>
</dbReference>
<comment type="caution">
    <text evidence="2">The sequence shown here is derived from an EMBL/GenBank/DDBJ whole genome shotgun (WGS) entry which is preliminary data.</text>
</comment>
<dbReference type="Pfam" id="PF04577">
    <property type="entry name" value="Glyco_transf_61"/>
    <property type="match status" value="1"/>
</dbReference>
<evidence type="ECO:0000259" key="1">
    <source>
        <dbReference type="Pfam" id="PF04577"/>
    </source>
</evidence>
<gene>
    <name evidence="2" type="ORF">NFI95_00150</name>
</gene>
<accession>A0ABT1W1W2</accession>